<name>A0AAD8AGJ5_DIPPU</name>
<reference evidence="1" key="1">
    <citation type="journal article" date="2023" name="IScience">
        <title>Live-bearing cockroach genome reveals convergent evolutionary mechanisms linked to viviparity in insects and beyond.</title>
        <authorList>
            <person name="Fouks B."/>
            <person name="Harrison M.C."/>
            <person name="Mikhailova A.A."/>
            <person name="Marchal E."/>
            <person name="English S."/>
            <person name="Carruthers M."/>
            <person name="Jennings E.C."/>
            <person name="Chiamaka E.L."/>
            <person name="Frigard R.A."/>
            <person name="Pippel M."/>
            <person name="Attardo G.M."/>
            <person name="Benoit J.B."/>
            <person name="Bornberg-Bauer E."/>
            <person name="Tobe S.S."/>
        </authorList>
    </citation>
    <scope>NUCLEOTIDE SEQUENCE</scope>
    <source>
        <strain evidence="1">Stay&amp;Tobe</strain>
    </source>
</reference>
<protein>
    <submittedName>
        <fullName evidence="1">Uncharacterized protein</fullName>
    </submittedName>
</protein>
<comment type="caution">
    <text evidence="1">The sequence shown here is derived from an EMBL/GenBank/DDBJ whole genome shotgun (WGS) entry which is preliminary data.</text>
</comment>
<dbReference type="Proteomes" id="UP001233999">
    <property type="component" value="Unassembled WGS sequence"/>
</dbReference>
<organism evidence="1 2">
    <name type="scientific">Diploptera punctata</name>
    <name type="common">Pacific beetle cockroach</name>
    <dbReference type="NCBI Taxonomy" id="6984"/>
    <lineage>
        <taxon>Eukaryota</taxon>
        <taxon>Metazoa</taxon>
        <taxon>Ecdysozoa</taxon>
        <taxon>Arthropoda</taxon>
        <taxon>Hexapoda</taxon>
        <taxon>Insecta</taxon>
        <taxon>Pterygota</taxon>
        <taxon>Neoptera</taxon>
        <taxon>Polyneoptera</taxon>
        <taxon>Dictyoptera</taxon>
        <taxon>Blattodea</taxon>
        <taxon>Blaberoidea</taxon>
        <taxon>Blaberidae</taxon>
        <taxon>Diplopterinae</taxon>
        <taxon>Diploptera</taxon>
    </lineage>
</organism>
<dbReference type="AlphaFoldDB" id="A0AAD8AGJ5"/>
<reference evidence="1" key="2">
    <citation type="submission" date="2023-05" db="EMBL/GenBank/DDBJ databases">
        <authorList>
            <person name="Fouks B."/>
        </authorList>
    </citation>
    <scope>NUCLEOTIDE SEQUENCE</scope>
    <source>
        <strain evidence="1">Stay&amp;Tobe</strain>
        <tissue evidence="1">Testes</tissue>
    </source>
</reference>
<evidence type="ECO:0000313" key="2">
    <source>
        <dbReference type="Proteomes" id="UP001233999"/>
    </source>
</evidence>
<keyword evidence="2" id="KW-1185">Reference proteome</keyword>
<dbReference type="EMBL" id="JASPKZ010001224">
    <property type="protein sequence ID" value="KAJ9598365.1"/>
    <property type="molecule type" value="Genomic_DNA"/>
</dbReference>
<feature type="non-terminal residue" evidence="1">
    <location>
        <position position="1"/>
    </location>
</feature>
<feature type="non-terminal residue" evidence="1">
    <location>
        <position position="66"/>
    </location>
</feature>
<gene>
    <name evidence="1" type="ORF">L9F63_010953</name>
</gene>
<sequence length="66" mass="7401">MIIITKTILNLPPDASFTNCAGNMSFRTHTKESNLGHEIPSRFEDFTIPNKSISNKTTHSINQNLL</sequence>
<accession>A0AAD8AGJ5</accession>
<evidence type="ECO:0000313" key="1">
    <source>
        <dbReference type="EMBL" id="KAJ9598365.1"/>
    </source>
</evidence>
<proteinExistence type="predicted"/>